<gene>
    <name evidence="3" type="ORF">PPYR_09969</name>
</gene>
<reference evidence="3 4" key="2">
    <citation type="journal article" date="2018" name="Elife">
        <title>Firefly genomes illuminate parallel origins of bioluminescence in beetles.</title>
        <authorList>
            <person name="Fallon T.R."/>
            <person name="Lower S.E."/>
            <person name="Chang C.H."/>
            <person name="Bessho-Uehara M."/>
            <person name="Martin G.J."/>
            <person name="Bewick A.J."/>
            <person name="Behringer M."/>
            <person name="Debat H.J."/>
            <person name="Wong I."/>
            <person name="Day J.C."/>
            <person name="Suvorov A."/>
            <person name="Silva C.J."/>
            <person name="Stanger-Hall K.F."/>
            <person name="Hall D.W."/>
            <person name="Schmitz R.J."/>
            <person name="Nelson D.R."/>
            <person name="Lewis S.M."/>
            <person name="Shigenobu S."/>
            <person name="Bybee S.M."/>
            <person name="Larracuente A.M."/>
            <person name="Oba Y."/>
            <person name="Weng J.K."/>
        </authorList>
    </citation>
    <scope>NUCLEOTIDE SEQUENCE [LARGE SCALE GENOMIC DNA]</scope>
    <source>
        <strain evidence="3">1611_PpyrPB1</strain>
        <tissue evidence="3">Whole body</tissue>
    </source>
</reference>
<feature type="compositionally biased region" description="Basic and acidic residues" evidence="1">
    <location>
        <begin position="33"/>
        <end position="42"/>
    </location>
</feature>
<sequence length="186" mass="20757">MPRKQGGSKEKGGLRLLWIPTGSRHKHKSNKYYLRDNYDSPKRSMMSGDSPNYLDFKEGRSTPPPTTSKEVLAQDAHSGECKSDILAASVILEPLKNKEMCYIDVDNEPRASKKDDDIITPDNNALKSDLKENCGKAELNGLLDQTDASVVPSTNSEKKECDEENNNSCVVNCLYYSLQCCECNIM</sequence>
<organism evidence="2">
    <name type="scientific">Photinus pyralis</name>
    <name type="common">Common eastern firefly</name>
    <name type="synonym">Lampyris pyralis</name>
    <dbReference type="NCBI Taxonomy" id="7054"/>
    <lineage>
        <taxon>Eukaryota</taxon>
        <taxon>Metazoa</taxon>
        <taxon>Ecdysozoa</taxon>
        <taxon>Arthropoda</taxon>
        <taxon>Hexapoda</taxon>
        <taxon>Insecta</taxon>
        <taxon>Pterygota</taxon>
        <taxon>Neoptera</taxon>
        <taxon>Endopterygota</taxon>
        <taxon>Coleoptera</taxon>
        <taxon>Polyphaga</taxon>
        <taxon>Elateriformia</taxon>
        <taxon>Elateroidea</taxon>
        <taxon>Lampyridae</taxon>
        <taxon>Lampyrinae</taxon>
        <taxon>Photinus</taxon>
    </lineage>
</organism>
<keyword evidence="4" id="KW-1185">Reference proteome</keyword>
<reference evidence="2" key="1">
    <citation type="journal article" date="2016" name="Sci. Rep.">
        <title>Molecular characterization of firefly nuptial gifts: a multi-omics approach sheds light on postcopulatory sexual selection.</title>
        <authorList>
            <person name="Al-Wathiqui N."/>
            <person name="Fallon T.R."/>
            <person name="South A."/>
            <person name="Weng J.K."/>
            <person name="Lewis S.M."/>
        </authorList>
    </citation>
    <scope>NUCLEOTIDE SEQUENCE</scope>
</reference>
<dbReference type="EMBL" id="VVIM01000007">
    <property type="protein sequence ID" value="KAB0795908.1"/>
    <property type="molecule type" value="Genomic_DNA"/>
</dbReference>
<protein>
    <submittedName>
        <fullName evidence="2">Uncharacterized protein</fullName>
    </submittedName>
</protein>
<feature type="region of interest" description="Disordered" evidence="1">
    <location>
        <begin position="1"/>
        <end position="69"/>
    </location>
</feature>
<evidence type="ECO:0000313" key="3">
    <source>
        <dbReference type="EMBL" id="KAB0795908.1"/>
    </source>
</evidence>
<dbReference type="InParanoid" id="A0A1Y1LV67"/>
<dbReference type="AlphaFoldDB" id="A0A1Y1LV67"/>
<reference evidence="3" key="3">
    <citation type="submission" date="2019-08" db="EMBL/GenBank/DDBJ databases">
        <authorList>
            <consortium name="Photinus pyralis genome working group"/>
            <person name="Fallon T.R."/>
            <person name="Sander Lower S.E."/>
            <person name="Weng J.-K."/>
        </authorList>
    </citation>
    <scope>NUCLEOTIDE SEQUENCE</scope>
    <source>
        <strain evidence="3">1611_PpyrPB1</strain>
        <tissue evidence="3">Whole body</tissue>
    </source>
</reference>
<evidence type="ECO:0000313" key="2">
    <source>
        <dbReference type="EMBL" id="JAV77489.1"/>
    </source>
</evidence>
<accession>A0A1Y1LV67</accession>
<evidence type="ECO:0000313" key="4">
    <source>
        <dbReference type="Proteomes" id="UP000327044"/>
    </source>
</evidence>
<proteinExistence type="predicted"/>
<dbReference type="EMBL" id="GEZM01046138">
    <property type="protein sequence ID" value="JAV77489.1"/>
    <property type="molecule type" value="Transcribed_RNA"/>
</dbReference>
<name>A0A1Y1LV67_PHOPY</name>
<dbReference type="Proteomes" id="UP000327044">
    <property type="component" value="Unassembled WGS sequence"/>
</dbReference>
<evidence type="ECO:0000256" key="1">
    <source>
        <dbReference type="SAM" id="MobiDB-lite"/>
    </source>
</evidence>